<keyword evidence="8" id="KW-0498">Mitosis</keyword>
<comment type="similarity">
    <text evidence="8">Belongs to the AAA ATPase family. Katanin p60 subunit A1 subfamily.</text>
</comment>
<evidence type="ECO:0000256" key="1">
    <source>
        <dbReference type="ARBA" id="ARBA00004186"/>
    </source>
</evidence>
<dbReference type="Pfam" id="PF17862">
    <property type="entry name" value="AAA_lid_3"/>
    <property type="match status" value="1"/>
</dbReference>
<dbReference type="InterPro" id="IPR027417">
    <property type="entry name" value="P-loop_NTPase"/>
</dbReference>
<dbReference type="PANTHER" id="PTHR23074:SF65">
    <property type="entry name" value="KATANIN P60 ATPASE-CONTAINING SUBUNIT A-LIKE 1"/>
    <property type="match status" value="1"/>
</dbReference>
<evidence type="ECO:0000256" key="4">
    <source>
        <dbReference type="ARBA" id="ARBA00022741"/>
    </source>
</evidence>
<dbReference type="InterPro" id="IPR003960">
    <property type="entry name" value="ATPase_AAA_CS"/>
</dbReference>
<dbReference type="GO" id="GO:0005813">
    <property type="term" value="C:centrosome"/>
    <property type="evidence" value="ECO:0007669"/>
    <property type="project" value="UniProtKB-SubCell"/>
</dbReference>
<evidence type="ECO:0000259" key="9">
    <source>
        <dbReference type="SMART" id="SM00382"/>
    </source>
</evidence>
<dbReference type="GO" id="GO:0005524">
    <property type="term" value="F:ATP binding"/>
    <property type="evidence" value="ECO:0007669"/>
    <property type="project" value="UniProtKB-KW"/>
</dbReference>
<protein>
    <recommendedName>
        <fullName evidence="8">Katanin p60 ATPase-containing subunit A1</fullName>
        <shortName evidence="8">Katanin p60 subunit A1</shortName>
        <ecNumber evidence="8">5.6.1.1</ecNumber>
    </recommendedName>
    <alternativeName>
        <fullName evidence="8">p60 katanin</fullName>
    </alternativeName>
</protein>
<keyword evidence="8" id="KW-0132">Cell division</keyword>
<dbReference type="InterPro" id="IPR048611">
    <property type="entry name" value="KATNA1_MIT"/>
</dbReference>
<gene>
    <name evidence="8" type="primary">KATNA1</name>
    <name evidence="10" type="synonym">katnal1</name>
</gene>
<dbReference type="Ensembl" id="ENSSMAT00000003582.2">
    <property type="protein sequence ID" value="ENSSMAP00000003520.2"/>
    <property type="gene ID" value="ENSSMAG00000002192.2"/>
</dbReference>
<dbReference type="CDD" id="cd21748">
    <property type="entry name" value="Kp60-NTD"/>
    <property type="match status" value="1"/>
</dbReference>
<keyword evidence="3 8" id="KW-0493">Microtubule</keyword>
<keyword evidence="5 8" id="KW-0067">ATP-binding</keyword>
<comment type="subcellular location">
    <subcellularLocation>
        <location evidence="1 8">Cytoplasm</location>
        <location evidence="1 8">Cytoskeleton</location>
        <location evidence="1 8">Spindle</location>
    </subcellularLocation>
    <subcellularLocation>
        <location evidence="8">Cytoplasm</location>
    </subcellularLocation>
    <subcellularLocation>
        <location evidence="8">Cytoplasm</location>
        <location evidence="8">Cytoskeleton</location>
        <location evidence="8">Microtubule organizing center</location>
        <location evidence="8">Centrosome</location>
    </subcellularLocation>
    <subcellularLocation>
        <location evidence="8">Cytoplasm</location>
        <location evidence="8">Cytoskeleton</location>
        <location evidence="8">Spindle pole</location>
    </subcellularLocation>
    <text evidence="8">Predominantly cytoplasmic. Also localized to the interphase centrosome and the mitotic spindle poles. Enhanced recruitment to the mitotic spindle poles requires microtubules and interaction with KATNB1.</text>
</comment>
<name>A0A8D2ZK65_SCOMX</name>
<evidence type="ECO:0000256" key="2">
    <source>
        <dbReference type="ARBA" id="ARBA00022490"/>
    </source>
</evidence>
<dbReference type="Gene3D" id="1.10.8.60">
    <property type="match status" value="1"/>
</dbReference>
<dbReference type="GO" id="GO:0008568">
    <property type="term" value="F:microtubule severing ATPase activity"/>
    <property type="evidence" value="ECO:0007669"/>
    <property type="project" value="UniProtKB-EC"/>
</dbReference>
<evidence type="ECO:0000256" key="6">
    <source>
        <dbReference type="ARBA" id="ARBA00023212"/>
    </source>
</evidence>
<dbReference type="GO" id="GO:0000922">
    <property type="term" value="C:spindle pole"/>
    <property type="evidence" value="ECO:0007669"/>
    <property type="project" value="UniProtKB-SubCell"/>
</dbReference>
<dbReference type="GO" id="GO:0016887">
    <property type="term" value="F:ATP hydrolysis activity"/>
    <property type="evidence" value="ECO:0007669"/>
    <property type="project" value="InterPro"/>
</dbReference>
<dbReference type="InterPro" id="IPR028596">
    <property type="entry name" value="KATNA1"/>
</dbReference>
<proteinExistence type="inferred from homology"/>
<dbReference type="HAMAP" id="MF_03023">
    <property type="entry name" value="Katanin_p60_A1"/>
    <property type="match status" value="1"/>
</dbReference>
<evidence type="ECO:0000256" key="5">
    <source>
        <dbReference type="ARBA" id="ARBA00022840"/>
    </source>
</evidence>
<dbReference type="AlphaFoldDB" id="A0A8D2ZK65"/>
<dbReference type="Pfam" id="PF09336">
    <property type="entry name" value="Vps4_C"/>
    <property type="match status" value="1"/>
</dbReference>
<feature type="domain" description="AAA+ ATPase" evidence="9">
    <location>
        <begin position="253"/>
        <end position="395"/>
    </location>
</feature>
<dbReference type="GO" id="GO:0005737">
    <property type="term" value="C:cytoplasm"/>
    <property type="evidence" value="ECO:0007669"/>
    <property type="project" value="UniProtKB-SubCell"/>
</dbReference>
<comment type="catalytic activity">
    <reaction evidence="8">
        <text>n ATP + n H2O + a microtubule = n ADP + n phosphate + (n+1) alpha/beta tubulin heterodimers.</text>
        <dbReference type="EC" id="5.6.1.1"/>
    </reaction>
</comment>
<dbReference type="InterPro" id="IPR003959">
    <property type="entry name" value="ATPase_AAA_core"/>
</dbReference>
<dbReference type="FunFam" id="1.10.8.60:FF:000025">
    <property type="entry name" value="Katanin p60 ATPase-containing subunit A1"/>
    <property type="match status" value="1"/>
</dbReference>
<keyword evidence="8" id="KW-0131">Cell cycle</keyword>
<dbReference type="InterPro" id="IPR015415">
    <property type="entry name" value="Spast_Vps4_C"/>
</dbReference>
<dbReference type="FunFam" id="1.20.58.80:FF:000003">
    <property type="entry name" value="Katanin p60 ATPase-containing subunit A1"/>
    <property type="match status" value="1"/>
</dbReference>
<dbReference type="SUPFAM" id="SSF52540">
    <property type="entry name" value="P-loop containing nucleoside triphosphate hydrolases"/>
    <property type="match status" value="1"/>
</dbReference>
<keyword evidence="2 8" id="KW-0963">Cytoplasm</keyword>
<reference evidence="10" key="2">
    <citation type="submission" date="2025-08" db="UniProtKB">
        <authorList>
            <consortium name="Ensembl"/>
        </authorList>
    </citation>
    <scope>IDENTIFICATION</scope>
</reference>
<dbReference type="FunFam" id="3.40.50.300:FF:000159">
    <property type="entry name" value="Katanin p60 ATPase-containing subunit A1"/>
    <property type="match status" value="1"/>
</dbReference>
<dbReference type="Pfam" id="PF00004">
    <property type="entry name" value="AAA"/>
    <property type="match status" value="1"/>
</dbReference>
<keyword evidence="7 8" id="KW-0413">Isomerase</keyword>
<comment type="subunit">
    <text evidence="8">Can homooligomerize into hexameric rings, which may be promoted by interaction with microtubules. Interacts with KATNB1, which may serve as a targeting subunit.</text>
</comment>
<evidence type="ECO:0000256" key="8">
    <source>
        <dbReference type="HAMAP-Rule" id="MF_03023"/>
    </source>
</evidence>
<dbReference type="PANTHER" id="PTHR23074">
    <property type="entry name" value="AAA DOMAIN-CONTAINING"/>
    <property type="match status" value="1"/>
</dbReference>
<keyword evidence="4 8" id="KW-0547">Nucleotide-binding</keyword>
<dbReference type="GO" id="GO:0051301">
    <property type="term" value="P:cell division"/>
    <property type="evidence" value="ECO:0007669"/>
    <property type="project" value="UniProtKB-KW"/>
</dbReference>
<organism evidence="10 11">
    <name type="scientific">Scophthalmus maximus</name>
    <name type="common">Turbot</name>
    <name type="synonym">Psetta maxima</name>
    <dbReference type="NCBI Taxonomy" id="52904"/>
    <lineage>
        <taxon>Eukaryota</taxon>
        <taxon>Metazoa</taxon>
        <taxon>Chordata</taxon>
        <taxon>Craniata</taxon>
        <taxon>Vertebrata</taxon>
        <taxon>Euteleostomi</taxon>
        <taxon>Actinopterygii</taxon>
        <taxon>Neopterygii</taxon>
        <taxon>Teleostei</taxon>
        <taxon>Neoteleostei</taxon>
        <taxon>Acanthomorphata</taxon>
        <taxon>Carangaria</taxon>
        <taxon>Pleuronectiformes</taxon>
        <taxon>Pleuronectoidei</taxon>
        <taxon>Scophthalmidae</taxon>
        <taxon>Scophthalmus</taxon>
    </lineage>
</organism>
<comment type="function">
    <text evidence="8">Catalytic subunit of a complex which severs microtubules in an ATP-dependent manner. Microtubule severing may promote rapid reorganization of cellular microtubule arrays and the release of microtubules from the centrosome following nucleation.</text>
</comment>
<dbReference type="Proteomes" id="UP000694558">
    <property type="component" value="Chromosome 14"/>
</dbReference>
<dbReference type="GO" id="GO:0008017">
    <property type="term" value="F:microtubule binding"/>
    <property type="evidence" value="ECO:0007669"/>
    <property type="project" value="UniProtKB-UniRule"/>
</dbReference>
<evidence type="ECO:0000256" key="3">
    <source>
        <dbReference type="ARBA" id="ARBA00022701"/>
    </source>
</evidence>
<dbReference type="Gene3D" id="3.40.50.300">
    <property type="entry name" value="P-loop containing nucleotide triphosphate hydrolases"/>
    <property type="match status" value="1"/>
</dbReference>
<sequence length="503" mass="56901">MKQSIFYVICIQLCALFTESAEERVAKRVVRLLVLFKLYDFQLFFFFLSMNLAEIGDNAKKGREYALLGNYDSSIVYYQGVIQQIHKHCQSLRDPALKVRWQQVRQELTEECEQVRGIMGTLEIFKSEKPVDILAPLPPQYHERPEDPAVWPPPIPAEHRFICFSTIINLSIFFSYQGKKGAGDAAGDVEQKKFDGQGYDSDLVDSLERDIVSRNPNVHWDDIADLEDAKKLLREAVVLPMWMPDFFKGIRRPWKGVLMVGPPGTGKTMLAKAVATECGTTFFNVSSSTLTSKYRGESEKLVRLLFEMARFYAPTTIFIDEIDSICGSRGKSDEHEASRRVKSELLVQMDGVGGAMENDDPSKLVMVLAATNFPWDIDEALRRRLEKRIYIALPTAVGRAELLKINLREVDVAADVDLDLIAEKIEGYSGADITNVCRDASMMAMRRRIQGLSPEEIRALSKDELQMPVTMEDFTLTLKKISKSVAAADLEKYEGWMAEFGSV</sequence>
<dbReference type="InterPro" id="IPR050304">
    <property type="entry name" value="MT-severing_AAA_ATPase"/>
</dbReference>
<dbReference type="InterPro" id="IPR041569">
    <property type="entry name" value="AAA_lid_3"/>
</dbReference>
<dbReference type="Pfam" id="PF21126">
    <property type="entry name" value="KATNA1_MIT"/>
    <property type="match status" value="1"/>
</dbReference>
<evidence type="ECO:0000313" key="10">
    <source>
        <dbReference type="Ensembl" id="ENSSMAP00000003520.2"/>
    </source>
</evidence>
<evidence type="ECO:0000256" key="7">
    <source>
        <dbReference type="ARBA" id="ARBA00023235"/>
    </source>
</evidence>
<dbReference type="SMART" id="SM00382">
    <property type="entry name" value="AAA"/>
    <property type="match status" value="1"/>
</dbReference>
<comment type="activity regulation">
    <text evidence="8">ATPase activity is stimulated by microtubules, which promote homooligomerization. ATP-dependent microtubule severing is stimulated by interaction with KATNB1.</text>
</comment>
<accession>A0A8D2ZK65</accession>
<dbReference type="PROSITE" id="PS00674">
    <property type="entry name" value="AAA"/>
    <property type="match status" value="1"/>
</dbReference>
<dbReference type="InterPro" id="IPR003593">
    <property type="entry name" value="AAA+_ATPase"/>
</dbReference>
<dbReference type="CDD" id="cd19522">
    <property type="entry name" value="RecA-like_KTNA1"/>
    <property type="match status" value="1"/>
</dbReference>
<dbReference type="GeneTree" id="ENSGT00940000156630"/>
<dbReference type="GO" id="GO:0005874">
    <property type="term" value="C:microtubule"/>
    <property type="evidence" value="ECO:0007669"/>
    <property type="project" value="UniProtKB-KW"/>
</dbReference>
<evidence type="ECO:0000313" key="11">
    <source>
        <dbReference type="Proteomes" id="UP000694558"/>
    </source>
</evidence>
<keyword evidence="6 8" id="KW-0206">Cytoskeleton</keyword>
<feature type="binding site" evidence="8">
    <location>
        <begin position="261"/>
        <end position="268"/>
    </location>
    <ligand>
        <name>ATP</name>
        <dbReference type="ChEBI" id="CHEBI:30616"/>
    </ligand>
</feature>
<dbReference type="Gene3D" id="1.20.58.80">
    <property type="entry name" value="Phosphotransferase system, lactose/cellobiose-type IIA subunit"/>
    <property type="match status" value="1"/>
</dbReference>
<reference evidence="10" key="1">
    <citation type="submission" date="2023-05" db="EMBL/GenBank/DDBJ databases">
        <title>High-quality long-read genome of Scophthalmus maximus.</title>
        <authorList>
            <person name="Lien S."/>
            <person name="Martinez P."/>
        </authorList>
    </citation>
    <scope>NUCLEOTIDE SEQUENCE [LARGE SCALE GENOMIC DNA]</scope>
</reference>
<dbReference type="EC" id="5.6.1.1" evidence="8"/>
<dbReference type="InterPro" id="IPR048612">
    <property type="entry name" value="KTNA1_AAA_dom"/>
</dbReference>
<dbReference type="GO" id="GO:0051013">
    <property type="term" value="P:microtubule severing"/>
    <property type="evidence" value="ECO:0007669"/>
    <property type="project" value="UniProtKB-UniRule"/>
</dbReference>